<dbReference type="Gene3D" id="1.10.510.10">
    <property type="entry name" value="Transferase(Phosphotransferase) domain 1"/>
    <property type="match status" value="1"/>
</dbReference>
<dbReference type="AlphaFoldDB" id="A0A6S6WFM8"/>
<dbReference type="Pfam" id="PF07714">
    <property type="entry name" value="PK_Tyr_Ser-Thr"/>
    <property type="match status" value="1"/>
</dbReference>
<dbReference type="Proteomes" id="UP000472372">
    <property type="component" value="Chromosome 12"/>
</dbReference>
<evidence type="ECO:0000313" key="1">
    <source>
        <dbReference type="EMBL" id="CAE7219786.1"/>
    </source>
</evidence>
<dbReference type="GO" id="GO:0005524">
    <property type="term" value="F:ATP binding"/>
    <property type="evidence" value="ECO:0007669"/>
    <property type="project" value="InterPro"/>
</dbReference>
<dbReference type="PANTHER" id="PTHR44329">
    <property type="entry name" value="SERINE/THREONINE-PROTEIN KINASE TNNI3K-RELATED"/>
    <property type="match status" value="1"/>
</dbReference>
<dbReference type="PROSITE" id="PS50011">
    <property type="entry name" value="PROTEIN_KINASE_DOM"/>
    <property type="match status" value="1"/>
</dbReference>
<reference evidence="1" key="1">
    <citation type="submission" date="2021-02" db="EMBL/GenBank/DDBJ databases">
        <authorList>
            <person name="Syme A R."/>
            <person name="Syme A R."/>
            <person name="Moolhuijzen P."/>
        </authorList>
    </citation>
    <scope>NUCLEOTIDE SEQUENCE</scope>
    <source>
        <strain evidence="1">W1-1</strain>
    </source>
</reference>
<dbReference type="SUPFAM" id="SSF56112">
    <property type="entry name" value="Protein kinase-like (PK-like)"/>
    <property type="match status" value="1"/>
</dbReference>
<dbReference type="InterPro" id="IPR011009">
    <property type="entry name" value="Kinase-like_dom_sf"/>
</dbReference>
<evidence type="ECO:0000313" key="2">
    <source>
        <dbReference type="Proteomes" id="UP000472372"/>
    </source>
</evidence>
<dbReference type="EMBL" id="HG992988">
    <property type="protein sequence ID" value="CAE7219786.1"/>
    <property type="molecule type" value="Genomic_DNA"/>
</dbReference>
<gene>
    <name evidence="1" type="ORF">PTTW11_11219</name>
</gene>
<keyword evidence="1" id="KW-0808">Transferase</keyword>
<name>A0A6S6WFM8_9PLEO</name>
<dbReference type="GO" id="GO:0004674">
    <property type="term" value="F:protein serine/threonine kinase activity"/>
    <property type="evidence" value="ECO:0007669"/>
    <property type="project" value="TreeGrafter"/>
</dbReference>
<dbReference type="InterPro" id="IPR000719">
    <property type="entry name" value="Prot_kinase_dom"/>
</dbReference>
<dbReference type="InterPro" id="IPR051681">
    <property type="entry name" value="Ser/Thr_Kinases-Pseudokinases"/>
</dbReference>
<dbReference type="InterPro" id="IPR001245">
    <property type="entry name" value="Ser-Thr/Tyr_kinase_cat_dom"/>
</dbReference>
<protein>
    <submittedName>
        <fullName evidence="1">Protein kinase domain</fullName>
    </submittedName>
</protein>
<accession>A0A6S6WFM8</accession>
<sequence length="262" mass="29579">MDDVICVEPHFPKSVRYIITTGSCHYIGFVDESTVLKYPHIKGPSPALDVEHTIFKHLGKHPRIIEFKGKHEDGLLLEYATSGSLENYIQGRDITKEEKLRLARETAEGVAYAHGKNVIICDINVRNVLLDAELHVKLCDFQGRLLGSDGRVICDGGASENAESFMPRHDKDFADVQTDIFALGSTIYHIITGHRPFPELHTIDDEAVFTYRFRGGQFPYLQEEEEGGNIIRKCWENRYSSASEVVDDLIMLQESLPTSGRE</sequence>
<keyword evidence="1" id="KW-0418">Kinase</keyword>
<organism evidence="1 2">
    <name type="scientific">Pyrenophora teres f. teres</name>
    <dbReference type="NCBI Taxonomy" id="97479"/>
    <lineage>
        <taxon>Eukaryota</taxon>
        <taxon>Fungi</taxon>
        <taxon>Dikarya</taxon>
        <taxon>Ascomycota</taxon>
        <taxon>Pezizomycotina</taxon>
        <taxon>Dothideomycetes</taxon>
        <taxon>Pleosporomycetidae</taxon>
        <taxon>Pleosporales</taxon>
        <taxon>Pleosporineae</taxon>
        <taxon>Pleosporaceae</taxon>
        <taxon>Pyrenophora</taxon>
    </lineage>
</organism>
<proteinExistence type="predicted"/>